<evidence type="ECO:0000313" key="12">
    <source>
        <dbReference type="Proteomes" id="UP000800041"/>
    </source>
</evidence>
<proteinExistence type="predicted"/>
<evidence type="ECO:0000256" key="5">
    <source>
        <dbReference type="ARBA" id="ARBA00023136"/>
    </source>
</evidence>
<sequence>MLRQSLLSLGLPILTAAHFTVSYPPSRGFSEDGISSFPCGGFNTPTAERTEFPLTGGPIQMDNTHTSSNLQVLLALGNNPGDAFNTVVVPTFMEQGPNEFCFGNVSVSGIEGLNITAGTNGTFQVIAGGDEGGLYACVDVTFVNDPLSQDGYAQNCVNATGVSVEYMADMGNANGTEHEEGGHDHDESSSGAMPSATSEGLAAQMTMMAGWAVGGMALAGGLAAL</sequence>
<keyword evidence="4 9" id="KW-0732">Signal</keyword>
<dbReference type="PANTHER" id="PTHR34992:SF1">
    <property type="entry name" value="COPPER ACQUISITION FACTOR BIM1-LIKE DOMAIN-CONTAINING PROTEIN"/>
    <property type="match status" value="1"/>
</dbReference>
<evidence type="ECO:0000313" key="11">
    <source>
        <dbReference type="EMBL" id="KAF1988148.1"/>
    </source>
</evidence>
<evidence type="ECO:0000256" key="1">
    <source>
        <dbReference type="ARBA" id="ARBA00004609"/>
    </source>
</evidence>
<keyword evidence="5" id="KW-0472">Membrane</keyword>
<dbReference type="GO" id="GO:0098552">
    <property type="term" value="C:side of membrane"/>
    <property type="evidence" value="ECO:0007669"/>
    <property type="project" value="UniProtKB-KW"/>
</dbReference>
<dbReference type="Proteomes" id="UP000800041">
    <property type="component" value="Unassembled WGS sequence"/>
</dbReference>
<evidence type="ECO:0000256" key="4">
    <source>
        <dbReference type="ARBA" id="ARBA00022729"/>
    </source>
</evidence>
<name>A0A6G1H5B4_9PEZI</name>
<dbReference type="CDD" id="cd21176">
    <property type="entry name" value="LPMO_auxiliary-like"/>
    <property type="match status" value="1"/>
</dbReference>
<protein>
    <recommendedName>
        <fullName evidence="10">Copper acquisition factor BIM1-like domain-containing protein</fullName>
    </recommendedName>
</protein>
<organism evidence="11 12">
    <name type="scientific">Aulographum hederae CBS 113979</name>
    <dbReference type="NCBI Taxonomy" id="1176131"/>
    <lineage>
        <taxon>Eukaryota</taxon>
        <taxon>Fungi</taxon>
        <taxon>Dikarya</taxon>
        <taxon>Ascomycota</taxon>
        <taxon>Pezizomycotina</taxon>
        <taxon>Dothideomycetes</taxon>
        <taxon>Pleosporomycetidae</taxon>
        <taxon>Aulographales</taxon>
        <taxon>Aulographaceae</taxon>
    </lineage>
</organism>
<evidence type="ECO:0000256" key="7">
    <source>
        <dbReference type="ARBA" id="ARBA00023288"/>
    </source>
</evidence>
<feature type="chain" id="PRO_5026026339" description="Copper acquisition factor BIM1-like domain-containing protein" evidence="9">
    <location>
        <begin position="18"/>
        <end position="225"/>
    </location>
</feature>
<feature type="region of interest" description="Disordered" evidence="8">
    <location>
        <begin position="172"/>
        <end position="197"/>
    </location>
</feature>
<feature type="signal peptide" evidence="9">
    <location>
        <begin position="1"/>
        <end position="17"/>
    </location>
</feature>
<comment type="subcellular location">
    <subcellularLocation>
        <location evidence="1">Cell membrane</location>
        <topology evidence="1">Lipid-anchor</topology>
        <topology evidence="1">GPI-anchor</topology>
    </subcellularLocation>
</comment>
<keyword evidence="12" id="KW-1185">Reference proteome</keyword>
<dbReference type="InterPro" id="IPR046530">
    <property type="entry name" value="BIM1-like_dom"/>
</dbReference>
<feature type="compositionally biased region" description="Basic and acidic residues" evidence="8">
    <location>
        <begin position="176"/>
        <end position="188"/>
    </location>
</feature>
<evidence type="ECO:0000256" key="3">
    <source>
        <dbReference type="ARBA" id="ARBA00022622"/>
    </source>
</evidence>
<dbReference type="EMBL" id="ML977149">
    <property type="protein sequence ID" value="KAF1988148.1"/>
    <property type="molecule type" value="Genomic_DNA"/>
</dbReference>
<keyword evidence="7" id="KW-0449">Lipoprotein</keyword>
<evidence type="ECO:0000256" key="6">
    <source>
        <dbReference type="ARBA" id="ARBA00023180"/>
    </source>
</evidence>
<dbReference type="PANTHER" id="PTHR34992">
    <property type="entry name" value="HYPHAL ANASTAMOSIS-7 PROTEIN"/>
    <property type="match status" value="1"/>
</dbReference>
<dbReference type="Pfam" id="PF20238">
    <property type="entry name" value="BIM1-like_dom"/>
    <property type="match status" value="1"/>
</dbReference>
<evidence type="ECO:0000256" key="8">
    <source>
        <dbReference type="SAM" id="MobiDB-lite"/>
    </source>
</evidence>
<gene>
    <name evidence="11" type="ORF">K402DRAFT_391920</name>
</gene>
<keyword evidence="2" id="KW-1003">Cell membrane</keyword>
<reference evidence="11" key="1">
    <citation type="journal article" date="2020" name="Stud. Mycol.">
        <title>101 Dothideomycetes genomes: a test case for predicting lifestyles and emergence of pathogens.</title>
        <authorList>
            <person name="Haridas S."/>
            <person name="Albert R."/>
            <person name="Binder M."/>
            <person name="Bloem J."/>
            <person name="Labutti K."/>
            <person name="Salamov A."/>
            <person name="Andreopoulos B."/>
            <person name="Baker S."/>
            <person name="Barry K."/>
            <person name="Bills G."/>
            <person name="Bluhm B."/>
            <person name="Cannon C."/>
            <person name="Castanera R."/>
            <person name="Culley D."/>
            <person name="Daum C."/>
            <person name="Ezra D."/>
            <person name="Gonzalez J."/>
            <person name="Henrissat B."/>
            <person name="Kuo A."/>
            <person name="Liang C."/>
            <person name="Lipzen A."/>
            <person name="Lutzoni F."/>
            <person name="Magnuson J."/>
            <person name="Mondo S."/>
            <person name="Nolan M."/>
            <person name="Ohm R."/>
            <person name="Pangilinan J."/>
            <person name="Park H.-J."/>
            <person name="Ramirez L."/>
            <person name="Alfaro M."/>
            <person name="Sun H."/>
            <person name="Tritt A."/>
            <person name="Yoshinaga Y."/>
            <person name="Zwiers L.-H."/>
            <person name="Turgeon B."/>
            <person name="Goodwin S."/>
            <person name="Spatafora J."/>
            <person name="Crous P."/>
            <person name="Grigoriev I."/>
        </authorList>
    </citation>
    <scope>NUCLEOTIDE SEQUENCE</scope>
    <source>
        <strain evidence="11">CBS 113979</strain>
    </source>
</reference>
<dbReference type="OrthoDB" id="2146436at2759"/>
<evidence type="ECO:0000256" key="9">
    <source>
        <dbReference type="SAM" id="SignalP"/>
    </source>
</evidence>
<keyword evidence="6" id="KW-0325">Glycoprotein</keyword>
<evidence type="ECO:0000259" key="10">
    <source>
        <dbReference type="Pfam" id="PF20238"/>
    </source>
</evidence>
<evidence type="ECO:0000256" key="2">
    <source>
        <dbReference type="ARBA" id="ARBA00022475"/>
    </source>
</evidence>
<dbReference type="GO" id="GO:0005886">
    <property type="term" value="C:plasma membrane"/>
    <property type="evidence" value="ECO:0007669"/>
    <property type="project" value="UniProtKB-SubCell"/>
</dbReference>
<accession>A0A6G1H5B4</accession>
<dbReference type="InterPro" id="IPR046936">
    <property type="entry name" value="BIM1-like"/>
</dbReference>
<dbReference type="AlphaFoldDB" id="A0A6G1H5B4"/>
<keyword evidence="3" id="KW-0336">GPI-anchor</keyword>
<feature type="domain" description="Copper acquisition factor BIM1-like" evidence="10">
    <location>
        <begin position="17"/>
        <end position="161"/>
    </location>
</feature>